<comment type="caution">
    <text evidence="2">The sequence shown here is derived from an EMBL/GenBank/DDBJ whole genome shotgun (WGS) entry which is preliminary data.</text>
</comment>
<feature type="region of interest" description="Disordered" evidence="1">
    <location>
        <begin position="1"/>
        <end position="20"/>
    </location>
</feature>
<keyword evidence="3" id="KW-1185">Reference proteome</keyword>
<name>A0A9Q0HD45_9MAGN</name>
<protein>
    <submittedName>
        <fullName evidence="2">Uncharacterized protein</fullName>
    </submittedName>
</protein>
<reference evidence="2" key="1">
    <citation type="journal article" date="2023" name="Plant J.">
        <title>The genome of the king protea, Protea cynaroides.</title>
        <authorList>
            <person name="Chang J."/>
            <person name="Duong T.A."/>
            <person name="Schoeman C."/>
            <person name="Ma X."/>
            <person name="Roodt D."/>
            <person name="Barker N."/>
            <person name="Li Z."/>
            <person name="Van de Peer Y."/>
            <person name="Mizrachi E."/>
        </authorList>
    </citation>
    <scope>NUCLEOTIDE SEQUENCE</scope>
    <source>
        <tissue evidence="2">Young leaves</tissue>
    </source>
</reference>
<accession>A0A9Q0HD45</accession>
<dbReference type="AlphaFoldDB" id="A0A9Q0HD45"/>
<evidence type="ECO:0000313" key="2">
    <source>
        <dbReference type="EMBL" id="KAJ4964222.1"/>
    </source>
</evidence>
<dbReference type="Proteomes" id="UP001141806">
    <property type="component" value="Unassembled WGS sequence"/>
</dbReference>
<evidence type="ECO:0000256" key="1">
    <source>
        <dbReference type="SAM" id="MobiDB-lite"/>
    </source>
</evidence>
<organism evidence="2 3">
    <name type="scientific">Protea cynaroides</name>
    <dbReference type="NCBI Taxonomy" id="273540"/>
    <lineage>
        <taxon>Eukaryota</taxon>
        <taxon>Viridiplantae</taxon>
        <taxon>Streptophyta</taxon>
        <taxon>Embryophyta</taxon>
        <taxon>Tracheophyta</taxon>
        <taxon>Spermatophyta</taxon>
        <taxon>Magnoliopsida</taxon>
        <taxon>Proteales</taxon>
        <taxon>Proteaceae</taxon>
        <taxon>Protea</taxon>
    </lineage>
</organism>
<sequence>MKTNEISLSSKSVFTKSKGGSLPSKEAFCNSSPLYLFFLASRISTVTFDAFLVCVMAGTRFRLLDDSIKQLQETTIANNHRLDSLQTMIAEQQQSFLEIFRLLDAMDAKLDRLVPRLTGSSSSLATIQLPVTITNLPPTEFVSAKLPHPLFPPYSPNRKPKP</sequence>
<feature type="compositionally biased region" description="Polar residues" evidence="1">
    <location>
        <begin position="1"/>
        <end position="15"/>
    </location>
</feature>
<proteinExistence type="predicted"/>
<evidence type="ECO:0000313" key="3">
    <source>
        <dbReference type="Proteomes" id="UP001141806"/>
    </source>
</evidence>
<gene>
    <name evidence="2" type="ORF">NE237_024161</name>
</gene>
<dbReference type="EMBL" id="JAMYWD010000008">
    <property type="protein sequence ID" value="KAJ4964222.1"/>
    <property type="molecule type" value="Genomic_DNA"/>
</dbReference>